<dbReference type="KEGG" id="mul:MUL_4764"/>
<name>A0PWG5_MYCUA</name>
<dbReference type="AlphaFoldDB" id="A0PWG5"/>
<protein>
    <submittedName>
        <fullName evidence="1">Uncharacterized protein</fullName>
    </submittedName>
</protein>
<dbReference type="HOGENOM" id="CLU_3366006_0_0_11"/>
<evidence type="ECO:0000313" key="1">
    <source>
        <dbReference type="EMBL" id="ABL06684.1"/>
    </source>
</evidence>
<sequence length="35" mass="3733">MLDYWPIAGVGPVVAPTVDPLAVTWATQNIGCLTY</sequence>
<organism evidence="1 2">
    <name type="scientific">Mycobacterium ulcerans (strain Agy99)</name>
    <dbReference type="NCBI Taxonomy" id="362242"/>
    <lineage>
        <taxon>Bacteria</taxon>
        <taxon>Bacillati</taxon>
        <taxon>Actinomycetota</taxon>
        <taxon>Actinomycetes</taxon>
        <taxon>Mycobacteriales</taxon>
        <taxon>Mycobacteriaceae</taxon>
        <taxon>Mycobacterium</taxon>
        <taxon>Mycobacterium ulcerans group</taxon>
    </lineage>
</organism>
<reference evidence="1 2" key="1">
    <citation type="journal article" date="2007" name="Genome Res.">
        <title>Reductive evolution and niche adaptation inferred from the genome of Mycobacterium ulcerans, the causative agent of Buruli ulcer.</title>
        <authorList>
            <person name="Stinear T.P."/>
            <person name="Seemann T."/>
            <person name="Pidot S."/>
            <person name="Frigui W."/>
            <person name="Reysset G."/>
            <person name="Garnier T."/>
            <person name="Meurice G."/>
            <person name="Simon D."/>
            <person name="Bouchier C."/>
            <person name="Ma L."/>
            <person name="Tichit M."/>
            <person name="Porter J.L."/>
            <person name="Ryan J."/>
            <person name="Johnson P.D."/>
            <person name="Davies J.K."/>
            <person name="Jenkin G.A."/>
            <person name="Small P.L."/>
            <person name="Jones L.M."/>
            <person name="Tekaia F."/>
            <person name="Laval F."/>
            <person name="Daffe M."/>
            <person name="Parkhill J."/>
            <person name="Cole S.T."/>
        </authorList>
    </citation>
    <scope>NUCLEOTIDE SEQUENCE [LARGE SCALE GENOMIC DNA]</scope>
    <source>
        <strain evidence="1 2">Agy99</strain>
    </source>
</reference>
<proteinExistence type="predicted"/>
<dbReference type="EMBL" id="CP000325">
    <property type="protein sequence ID" value="ABL06684.1"/>
    <property type="molecule type" value="Genomic_DNA"/>
</dbReference>
<accession>A0PWG5</accession>
<gene>
    <name evidence="1" type="ordered locus">MUL_4764</name>
</gene>
<dbReference type="Proteomes" id="UP000000765">
    <property type="component" value="Chromosome"/>
</dbReference>
<evidence type="ECO:0000313" key="2">
    <source>
        <dbReference type="Proteomes" id="UP000000765"/>
    </source>
</evidence>